<protein>
    <submittedName>
        <fullName evidence="1">Uncharacterized protein</fullName>
    </submittedName>
</protein>
<dbReference type="EMBL" id="CM056742">
    <property type="protein sequence ID" value="KAJ8680503.1"/>
    <property type="molecule type" value="Genomic_DNA"/>
</dbReference>
<organism evidence="1 2">
    <name type="scientific">Eretmocerus hayati</name>
    <dbReference type="NCBI Taxonomy" id="131215"/>
    <lineage>
        <taxon>Eukaryota</taxon>
        <taxon>Metazoa</taxon>
        <taxon>Ecdysozoa</taxon>
        <taxon>Arthropoda</taxon>
        <taxon>Hexapoda</taxon>
        <taxon>Insecta</taxon>
        <taxon>Pterygota</taxon>
        <taxon>Neoptera</taxon>
        <taxon>Endopterygota</taxon>
        <taxon>Hymenoptera</taxon>
        <taxon>Apocrita</taxon>
        <taxon>Proctotrupomorpha</taxon>
        <taxon>Chalcidoidea</taxon>
        <taxon>Aphelinidae</taxon>
        <taxon>Aphelininae</taxon>
        <taxon>Eretmocerus</taxon>
    </lineage>
</organism>
<evidence type="ECO:0000313" key="1">
    <source>
        <dbReference type="EMBL" id="KAJ8680503.1"/>
    </source>
</evidence>
<name>A0ACC2PBN0_9HYME</name>
<proteinExistence type="predicted"/>
<keyword evidence="2" id="KW-1185">Reference proteome</keyword>
<reference evidence="1" key="1">
    <citation type="submission" date="2023-04" db="EMBL/GenBank/DDBJ databases">
        <title>A chromosome-level genome assembly of the parasitoid wasp Eretmocerus hayati.</title>
        <authorList>
            <person name="Zhong Y."/>
            <person name="Liu S."/>
            <person name="Liu Y."/>
        </authorList>
    </citation>
    <scope>NUCLEOTIDE SEQUENCE</scope>
    <source>
        <strain evidence="1">ZJU_SS_LIU_2023</strain>
    </source>
</reference>
<evidence type="ECO:0000313" key="2">
    <source>
        <dbReference type="Proteomes" id="UP001239111"/>
    </source>
</evidence>
<accession>A0ACC2PBN0</accession>
<comment type="caution">
    <text evidence="1">The sequence shown here is derived from an EMBL/GenBank/DDBJ whole genome shotgun (WGS) entry which is preliminary data.</text>
</comment>
<sequence length="395" mass="45176">MQSAELSAQLPKLLMDSVVQQCTQSLSSRLPWGSSSHVLTPQQPAPELLIPTNQQELRKIKTEPGTEKNHPHLSAETITHNSLRETMQNLKKVTYLLFRSLVELINPIARSIVPQVCTWKMGSSETKSLVSLIRKSKYMQPALVRWQVSKKRSNEMHIHRISEDLVKVACGAECEVQIFGLDISQVHCTIQQNNGSGLWSLTNLSTDETYLNRKLLRLYENRLLKFGDDIQLSDDDVSTYSFQLVEREDGDCTSPPKIQHLDDDIGILINTEMGILSSHKHQMEELDVERLEHERKYDSLMAKSHDLKERHKMLTHQLQDTSEKLSSSCRSIDASKSMLQTIKADYENLYNSMKMQEELQTCEEEKLPSLKYVLIVNCVSNEQRGEEALNKNSNI</sequence>
<dbReference type="Proteomes" id="UP001239111">
    <property type="component" value="Chromosome 2"/>
</dbReference>
<gene>
    <name evidence="1" type="ORF">QAD02_016290</name>
</gene>